<dbReference type="InterPro" id="IPR050317">
    <property type="entry name" value="Plant_Fungal_Acyltransferase"/>
</dbReference>
<accession>A0A6A4L5N8</accession>
<dbReference type="GO" id="GO:0016747">
    <property type="term" value="F:acyltransferase activity, transferring groups other than amino-acyl groups"/>
    <property type="evidence" value="ECO:0007669"/>
    <property type="project" value="TreeGrafter"/>
</dbReference>
<evidence type="ECO:0008006" key="5">
    <source>
        <dbReference type="Google" id="ProtNLM"/>
    </source>
</evidence>
<evidence type="ECO:0000256" key="2">
    <source>
        <dbReference type="SAM" id="MobiDB-lite"/>
    </source>
</evidence>
<proteinExistence type="inferred from homology"/>
<evidence type="ECO:0000313" key="4">
    <source>
        <dbReference type="Proteomes" id="UP000428333"/>
    </source>
</evidence>
<reference evidence="3 4" key="1">
    <citation type="journal article" date="2019" name="Genome Biol. Evol.">
        <title>The Rhododendron genome and chromosomal organization provide insight into shared whole-genome duplications across the heath family (Ericaceae).</title>
        <authorList>
            <person name="Soza V.L."/>
            <person name="Lindsley D."/>
            <person name="Waalkes A."/>
            <person name="Ramage E."/>
            <person name="Patwardhan R.P."/>
            <person name="Burton J.N."/>
            <person name="Adey A."/>
            <person name="Kumar A."/>
            <person name="Qiu R."/>
            <person name="Shendure J."/>
            <person name="Hall B."/>
        </authorList>
    </citation>
    <scope>NUCLEOTIDE SEQUENCE [LARGE SCALE GENOMIC DNA]</scope>
    <source>
        <strain evidence="3">RSF 1966-606</strain>
    </source>
</reference>
<name>A0A6A4L5N8_9ERIC</name>
<evidence type="ECO:0000256" key="1">
    <source>
        <dbReference type="ARBA" id="ARBA00009861"/>
    </source>
</evidence>
<gene>
    <name evidence="3" type="ORF">C3L33_15198</name>
</gene>
<dbReference type="Pfam" id="PF02458">
    <property type="entry name" value="Transferase"/>
    <property type="match status" value="1"/>
</dbReference>
<feature type="region of interest" description="Disordered" evidence="2">
    <location>
        <begin position="188"/>
        <end position="217"/>
    </location>
</feature>
<dbReference type="Proteomes" id="UP000428333">
    <property type="component" value="Linkage Group LG09"/>
</dbReference>
<dbReference type="Gene3D" id="3.30.559.10">
    <property type="entry name" value="Chloramphenicol acetyltransferase-like domain"/>
    <property type="match status" value="2"/>
</dbReference>
<protein>
    <recommendedName>
        <fullName evidence="5">Protein ECERIFERUM 26-like</fullName>
    </recommendedName>
</protein>
<dbReference type="EMBL" id="QEFC01002332">
    <property type="protein sequence ID" value="KAE9452895.1"/>
    <property type="molecule type" value="Genomic_DNA"/>
</dbReference>
<sequence length="437" mass="48569">MVSPKEEETLFYGKKISSVGPGRVTGEHVIHEPTSMDLAMKLHYLKTVYYFRSQAVDGLTTMDIKEAIFTWLNQFYQTCGRFRRGESGRAYVKCNDCGARFIEAHCGKSLDEWMEMREEEEVEVSIERQLVPSQVIGPELPFSPLVLFQLTKFRCGGVSVGLSWAHVMGDPFSAAEFMNAWGQAMRAQKPAQPLKQGQTPTKPETYPSPPTPFKDPLSIKRVGPVGDNWVSPNNCKMEAFSLNLTTKQMNHLQSKVCGQVGTNPILVFGSICALIWKAVAKIRNGPEPKVVTICKNDSRSQREKGILGNEQVISIVKAEFSVTEAKPKELAEMVINQAEDEQSLIREAMEREGGLPDIVVYGANLTFVDLEDADLYGLEFNGQKPIYVGYDMAGIGEEGVVLVIPGPKDATKVVTLIMPESEVFELKSELKKEFSIA</sequence>
<evidence type="ECO:0000313" key="3">
    <source>
        <dbReference type="EMBL" id="KAE9452895.1"/>
    </source>
</evidence>
<dbReference type="InterPro" id="IPR023213">
    <property type="entry name" value="CAT-like_dom_sf"/>
</dbReference>
<feature type="non-terminal residue" evidence="3">
    <location>
        <position position="1"/>
    </location>
</feature>
<dbReference type="OrthoDB" id="1862401at2759"/>
<dbReference type="AlphaFoldDB" id="A0A6A4L5N8"/>
<organism evidence="3 4">
    <name type="scientific">Rhododendron williamsianum</name>
    <dbReference type="NCBI Taxonomy" id="262921"/>
    <lineage>
        <taxon>Eukaryota</taxon>
        <taxon>Viridiplantae</taxon>
        <taxon>Streptophyta</taxon>
        <taxon>Embryophyta</taxon>
        <taxon>Tracheophyta</taxon>
        <taxon>Spermatophyta</taxon>
        <taxon>Magnoliopsida</taxon>
        <taxon>eudicotyledons</taxon>
        <taxon>Gunneridae</taxon>
        <taxon>Pentapetalae</taxon>
        <taxon>asterids</taxon>
        <taxon>Ericales</taxon>
        <taxon>Ericaceae</taxon>
        <taxon>Ericoideae</taxon>
        <taxon>Rhodoreae</taxon>
        <taxon>Rhododendron</taxon>
    </lineage>
</organism>
<comment type="caution">
    <text evidence="3">The sequence shown here is derived from an EMBL/GenBank/DDBJ whole genome shotgun (WGS) entry which is preliminary data.</text>
</comment>
<keyword evidence="4" id="KW-1185">Reference proteome</keyword>
<dbReference type="PANTHER" id="PTHR31642:SF115">
    <property type="entry name" value="PROTEIN ECERIFERUM 26-LIKE"/>
    <property type="match status" value="1"/>
</dbReference>
<comment type="similarity">
    <text evidence="1">Belongs to the plant acyltransferase family.</text>
</comment>
<dbReference type="PANTHER" id="PTHR31642">
    <property type="entry name" value="TRICHOTHECENE 3-O-ACETYLTRANSFERASE"/>
    <property type="match status" value="1"/>
</dbReference>